<dbReference type="SUPFAM" id="SSF89447">
    <property type="entry name" value="AbrB/MazE/MraZ-like"/>
    <property type="match status" value="1"/>
</dbReference>
<dbReference type="Proteomes" id="UP000238415">
    <property type="component" value="Unassembled WGS sequence"/>
</dbReference>
<accession>A0A2T0AQN3</accession>
<gene>
    <name evidence="1" type="ORF">MOHU_16270</name>
</gene>
<evidence type="ECO:0008006" key="3">
    <source>
        <dbReference type="Google" id="ProtNLM"/>
    </source>
</evidence>
<organism evidence="1 2">
    <name type="scientific">Neomoorella humiferrea</name>
    <dbReference type="NCBI Taxonomy" id="676965"/>
    <lineage>
        <taxon>Bacteria</taxon>
        <taxon>Bacillati</taxon>
        <taxon>Bacillota</taxon>
        <taxon>Clostridia</taxon>
        <taxon>Neomoorellales</taxon>
        <taxon>Neomoorellaceae</taxon>
        <taxon>Neomoorella</taxon>
    </lineage>
</organism>
<dbReference type="EMBL" id="PVXM01000033">
    <property type="protein sequence ID" value="PRR71643.1"/>
    <property type="molecule type" value="Genomic_DNA"/>
</dbReference>
<evidence type="ECO:0000313" key="2">
    <source>
        <dbReference type="Proteomes" id="UP000238415"/>
    </source>
</evidence>
<name>A0A2T0AQN3_9FIRM</name>
<sequence length="50" mass="5854">MKRIICLTYIGPDGRVQLPRKVLDKLKWKGEDYIKIEVKGQGKVELRKVN</sequence>
<comment type="caution">
    <text evidence="1">The sequence shown here is derived from an EMBL/GenBank/DDBJ whole genome shotgun (WGS) entry which is preliminary data.</text>
</comment>
<dbReference type="Gene3D" id="2.10.260.10">
    <property type="match status" value="1"/>
</dbReference>
<keyword evidence="2" id="KW-1185">Reference proteome</keyword>
<reference evidence="1 2" key="1">
    <citation type="submission" date="2018-03" db="EMBL/GenBank/DDBJ databases">
        <title>Genome sequence of Moorella humiferrea DSM 23265.</title>
        <authorList>
            <person name="Poehlein A."/>
            <person name="Daniel R."/>
        </authorList>
    </citation>
    <scope>NUCLEOTIDE SEQUENCE [LARGE SCALE GENOMIC DNA]</scope>
    <source>
        <strain evidence="1 2">DSM 23265</strain>
    </source>
</reference>
<dbReference type="AlphaFoldDB" id="A0A2T0AQN3"/>
<protein>
    <recommendedName>
        <fullName evidence="3">SpoVT-AbrB domain-containing protein</fullName>
    </recommendedName>
</protein>
<dbReference type="InterPro" id="IPR037914">
    <property type="entry name" value="SpoVT-AbrB_sf"/>
</dbReference>
<proteinExistence type="predicted"/>
<evidence type="ECO:0000313" key="1">
    <source>
        <dbReference type="EMBL" id="PRR71643.1"/>
    </source>
</evidence>